<dbReference type="PROSITE" id="PS51257">
    <property type="entry name" value="PROKAR_LIPOPROTEIN"/>
    <property type="match status" value="1"/>
</dbReference>
<protein>
    <submittedName>
        <fullName evidence="3">Uncharacterized protein</fullName>
    </submittedName>
</protein>
<keyword evidence="1" id="KW-0175">Coiled coil</keyword>
<evidence type="ECO:0000313" key="3">
    <source>
        <dbReference type="EMBL" id="AQS39744.1"/>
    </source>
</evidence>
<dbReference type="OrthoDB" id="5905565at2"/>
<sequence>MKNFFYLFLVLVASCHVQANPLSDNFRQYILTSELASYHSSLTAEESDELIVTQLQVATECLISEGNCEHVLYSLRITSQIQVRQTDSQLHQQKLLYLQDSYTELEQGQSPIYALSIPVEFVQSRIDVMRQRLLREVLARNTQATPIDFVGSYQMLRQSVQKSDPSVLYLEDFDESLDLDNPITHAYMSLLDSVLVNHSEKSPFGTQMSGLMSYEFKSLVNREFRPQRCVQCTTTIIVEYYSDTTTEKRYEEVDVIDFMARRMPRIAGWEKHRIAFPYYYLKDVVPLLLSYKVFFHENAAHFDLYNGDLDTLNYEEIQLVSNDIKNKIEKMGLAVNFASIMEMTFRWLTATGQVESLASSGIALNGLRSNQFNAGSHNKIFAASIFANVVLAKIPRVLEGEVMRYGCGLEQWSLPPILYILLEDKCVFTPSFNSGSLSITASTTFDVQDQYGYNISVYHKPTNSTLLTRTISNKEQITINRVALGAFNLNDMVLYIDNTNPAVKSAVAAIQVTSKLFEYDYGGVVKNNSFYFVQRLPYPEFNKFRGEEFGCTLVDRSESQQINCLERKLNSYNNLPGYFYKNMEPVAFLNPYMPISLDQILIQQEAERIVREREEAEKIERARQKSERTGRRVCTNPMGIC</sequence>
<evidence type="ECO:0000313" key="4">
    <source>
        <dbReference type="Proteomes" id="UP000189545"/>
    </source>
</evidence>
<accession>A0A1S6HWD6</accession>
<keyword evidence="4" id="KW-1185">Reference proteome</keyword>
<feature type="signal peptide" evidence="2">
    <location>
        <begin position="1"/>
        <end position="19"/>
    </location>
</feature>
<feature type="coiled-coil region" evidence="1">
    <location>
        <begin position="602"/>
        <end position="629"/>
    </location>
</feature>
<dbReference type="RefSeq" id="WP_077754597.1">
    <property type="nucleotide sequence ID" value="NZ_CP014782.1"/>
</dbReference>
<name>A0A1S6HWD6_9GAMM</name>
<gene>
    <name evidence="3" type="ORF">Sps_04659</name>
</gene>
<feature type="chain" id="PRO_5011983627" evidence="2">
    <location>
        <begin position="20"/>
        <end position="641"/>
    </location>
</feature>
<reference evidence="3 4" key="1">
    <citation type="submission" date="2016-03" db="EMBL/GenBank/DDBJ databases">
        <title>Complete genome sequence of Shewanella psychrophila WP2, a deep sea bacterium isolated from west Pacific sediment.</title>
        <authorList>
            <person name="Xu G."/>
            <person name="Jian H."/>
        </authorList>
    </citation>
    <scope>NUCLEOTIDE SEQUENCE [LARGE SCALE GENOMIC DNA]</scope>
    <source>
        <strain evidence="3 4">WP2</strain>
    </source>
</reference>
<dbReference type="Proteomes" id="UP000189545">
    <property type="component" value="Chromosome"/>
</dbReference>
<keyword evidence="2" id="KW-0732">Signal</keyword>
<evidence type="ECO:0000256" key="1">
    <source>
        <dbReference type="SAM" id="Coils"/>
    </source>
</evidence>
<dbReference type="KEGG" id="spsw:Sps_04659"/>
<dbReference type="AlphaFoldDB" id="A0A1S6HWD6"/>
<evidence type="ECO:0000256" key="2">
    <source>
        <dbReference type="SAM" id="SignalP"/>
    </source>
</evidence>
<dbReference type="EMBL" id="CP014782">
    <property type="protein sequence ID" value="AQS39744.1"/>
    <property type="molecule type" value="Genomic_DNA"/>
</dbReference>
<proteinExistence type="predicted"/>
<organism evidence="3 4">
    <name type="scientific">Shewanella psychrophila</name>
    <dbReference type="NCBI Taxonomy" id="225848"/>
    <lineage>
        <taxon>Bacteria</taxon>
        <taxon>Pseudomonadati</taxon>
        <taxon>Pseudomonadota</taxon>
        <taxon>Gammaproteobacteria</taxon>
        <taxon>Alteromonadales</taxon>
        <taxon>Shewanellaceae</taxon>
        <taxon>Shewanella</taxon>
    </lineage>
</organism>